<dbReference type="OrthoDB" id="5378975at2759"/>
<feature type="region of interest" description="Disordered" evidence="1">
    <location>
        <begin position="1"/>
        <end position="152"/>
    </location>
</feature>
<gene>
    <name evidence="2" type="ORF">AMS68_003480</name>
</gene>
<dbReference type="Proteomes" id="UP000503462">
    <property type="component" value="Chromosome 2"/>
</dbReference>
<reference evidence="2 3" key="1">
    <citation type="journal article" date="2016" name="Sci. Rep.">
        <title>Peltaster fructicola genome reveals evolution from an invasive phytopathogen to an ectophytic parasite.</title>
        <authorList>
            <person name="Xu C."/>
            <person name="Chen H."/>
            <person name="Gleason M.L."/>
            <person name="Xu J.R."/>
            <person name="Liu H."/>
            <person name="Zhang R."/>
            <person name="Sun G."/>
        </authorList>
    </citation>
    <scope>NUCLEOTIDE SEQUENCE [LARGE SCALE GENOMIC DNA]</scope>
    <source>
        <strain evidence="2 3">LNHT1506</strain>
    </source>
</reference>
<accession>A0A6H0XTB0</accession>
<dbReference type="EMBL" id="CP051140">
    <property type="protein sequence ID" value="QIW97962.1"/>
    <property type="molecule type" value="Genomic_DNA"/>
</dbReference>
<evidence type="ECO:0000256" key="1">
    <source>
        <dbReference type="SAM" id="MobiDB-lite"/>
    </source>
</evidence>
<evidence type="ECO:0000313" key="3">
    <source>
        <dbReference type="Proteomes" id="UP000503462"/>
    </source>
</evidence>
<feature type="compositionally biased region" description="Polar residues" evidence="1">
    <location>
        <begin position="80"/>
        <end position="97"/>
    </location>
</feature>
<keyword evidence="3" id="KW-1185">Reference proteome</keyword>
<feature type="compositionally biased region" description="Basic and acidic residues" evidence="1">
    <location>
        <begin position="109"/>
        <end position="152"/>
    </location>
</feature>
<proteinExistence type="predicted"/>
<organism evidence="2 3">
    <name type="scientific">Peltaster fructicola</name>
    <dbReference type="NCBI Taxonomy" id="286661"/>
    <lineage>
        <taxon>Eukaryota</taxon>
        <taxon>Fungi</taxon>
        <taxon>Dikarya</taxon>
        <taxon>Ascomycota</taxon>
        <taxon>Pezizomycotina</taxon>
        <taxon>Dothideomycetes</taxon>
        <taxon>Dothideomycetes incertae sedis</taxon>
        <taxon>Peltaster</taxon>
    </lineage>
</organism>
<protein>
    <submittedName>
        <fullName evidence="2">Uncharacterized protein</fullName>
    </submittedName>
</protein>
<evidence type="ECO:0000313" key="2">
    <source>
        <dbReference type="EMBL" id="QIW97962.1"/>
    </source>
</evidence>
<dbReference type="AlphaFoldDB" id="A0A6H0XTB0"/>
<sequence>MAPKPPQIVTQDNDESSDDHFSSASEGAIEEPRSPIPLTRVERVDDIPAYGEIPGTPSYAQRTADAVPDELEIVPDGQRSRSGTRSRAMSNISSTEAPTAGGPPIPKTVVERVDDKPAHGEVEGTAAHEKRLADAEPDEVKQVDDVKAPKVQ</sequence>
<name>A0A6H0XTB0_9PEZI</name>